<keyword evidence="3" id="KW-1185">Reference proteome</keyword>
<protein>
    <recommendedName>
        <fullName evidence="4">HIG1 domain-containing protein</fullName>
    </recommendedName>
</protein>
<dbReference type="Proteomes" id="UP001207930">
    <property type="component" value="Unassembled WGS sequence"/>
</dbReference>
<keyword evidence="1" id="KW-0812">Transmembrane</keyword>
<dbReference type="RefSeq" id="WP_264503777.1">
    <property type="nucleotide sequence ID" value="NZ_JAPDDS010000024.1"/>
</dbReference>
<gene>
    <name evidence="2" type="ORF">OKA04_23990</name>
</gene>
<organism evidence="2 3">
    <name type="scientific">Luteolibacter flavescens</name>
    <dbReference type="NCBI Taxonomy" id="1859460"/>
    <lineage>
        <taxon>Bacteria</taxon>
        <taxon>Pseudomonadati</taxon>
        <taxon>Verrucomicrobiota</taxon>
        <taxon>Verrucomicrobiia</taxon>
        <taxon>Verrucomicrobiales</taxon>
        <taxon>Verrucomicrobiaceae</taxon>
        <taxon>Luteolibacter</taxon>
    </lineage>
</organism>
<evidence type="ECO:0008006" key="4">
    <source>
        <dbReference type="Google" id="ProtNLM"/>
    </source>
</evidence>
<comment type="caution">
    <text evidence="2">The sequence shown here is derived from an EMBL/GenBank/DDBJ whole genome shotgun (WGS) entry which is preliminary data.</text>
</comment>
<evidence type="ECO:0000256" key="1">
    <source>
        <dbReference type="SAM" id="Phobius"/>
    </source>
</evidence>
<dbReference type="EMBL" id="JAPDDS010000024">
    <property type="protein sequence ID" value="MCW1887821.1"/>
    <property type="molecule type" value="Genomic_DNA"/>
</dbReference>
<evidence type="ECO:0000313" key="3">
    <source>
        <dbReference type="Proteomes" id="UP001207930"/>
    </source>
</evidence>
<name>A0ABT3FW50_9BACT</name>
<keyword evidence="1" id="KW-0472">Membrane</keyword>
<evidence type="ECO:0000313" key="2">
    <source>
        <dbReference type="EMBL" id="MCW1887821.1"/>
    </source>
</evidence>
<sequence>MARDIAVLRRRLDVPARMKESVTTKPLAWFGGSLGAGLVASFLFRGRKAKPQPEQVVRRSLWSLALGGVFTLARPALQAWASNELRKRFVIPGNDNVRPR</sequence>
<keyword evidence="1" id="KW-1133">Transmembrane helix</keyword>
<proteinExistence type="predicted"/>
<feature type="transmembrane region" description="Helical" evidence="1">
    <location>
        <begin position="27"/>
        <end position="44"/>
    </location>
</feature>
<accession>A0ABT3FW50</accession>
<reference evidence="2 3" key="1">
    <citation type="submission" date="2022-10" db="EMBL/GenBank/DDBJ databases">
        <title>Luteolibacter flavescens strain MCCC 1K03193, whole genome shotgun sequencing project.</title>
        <authorList>
            <person name="Zhao G."/>
            <person name="Shen L."/>
        </authorList>
    </citation>
    <scope>NUCLEOTIDE SEQUENCE [LARGE SCALE GENOMIC DNA]</scope>
    <source>
        <strain evidence="2 3">MCCC 1K03193</strain>
    </source>
</reference>